<evidence type="ECO:0000313" key="3">
    <source>
        <dbReference type="EMBL" id="TNJ46002.1"/>
    </source>
</evidence>
<dbReference type="InterPro" id="IPR013780">
    <property type="entry name" value="Glyco_hydro_b"/>
</dbReference>
<keyword evidence="4" id="KW-1185">Reference proteome</keyword>
<dbReference type="PROSITE" id="PS51257">
    <property type="entry name" value="PROKAR_LIPOPROTEIN"/>
    <property type="match status" value="1"/>
</dbReference>
<accession>A0A5C4SP03</accession>
<gene>
    <name evidence="3" type="ORF">FGF67_03115</name>
</gene>
<dbReference type="InterPro" id="IPR049161">
    <property type="entry name" value="GH59_cat"/>
</dbReference>
<keyword evidence="1" id="KW-0732">Signal</keyword>
<dbReference type="InterPro" id="IPR017853">
    <property type="entry name" value="GH"/>
</dbReference>
<feature type="signal peptide" evidence="1">
    <location>
        <begin position="1"/>
        <end position="23"/>
    </location>
</feature>
<dbReference type="Gene3D" id="2.60.40.1180">
    <property type="entry name" value="Golgi alpha-mannosidase II"/>
    <property type="match status" value="1"/>
</dbReference>
<dbReference type="Gene3D" id="3.20.20.80">
    <property type="entry name" value="Glycosidases"/>
    <property type="match status" value="1"/>
</dbReference>
<dbReference type="OrthoDB" id="1411133at2"/>
<evidence type="ECO:0000313" key="4">
    <source>
        <dbReference type="Proteomes" id="UP000308713"/>
    </source>
</evidence>
<dbReference type="SUPFAM" id="SSF51445">
    <property type="entry name" value="(Trans)glycosidases"/>
    <property type="match status" value="1"/>
</dbReference>
<dbReference type="Pfam" id="PF02057">
    <property type="entry name" value="Glyco_hydro_59"/>
    <property type="match status" value="1"/>
</dbReference>
<proteinExistence type="predicted"/>
<evidence type="ECO:0000256" key="1">
    <source>
        <dbReference type="SAM" id="SignalP"/>
    </source>
</evidence>
<dbReference type="AlphaFoldDB" id="A0A5C4SP03"/>
<name>A0A5C4SP03_9FLAO</name>
<dbReference type="Proteomes" id="UP000308713">
    <property type="component" value="Unassembled WGS sequence"/>
</dbReference>
<organism evidence="3 4">
    <name type="scientific">Allotamlana fucoidanivorans</name>
    <dbReference type="NCBI Taxonomy" id="2583814"/>
    <lineage>
        <taxon>Bacteria</taxon>
        <taxon>Pseudomonadati</taxon>
        <taxon>Bacteroidota</taxon>
        <taxon>Flavobacteriia</taxon>
        <taxon>Flavobacteriales</taxon>
        <taxon>Flavobacteriaceae</taxon>
        <taxon>Allotamlana</taxon>
    </lineage>
</organism>
<comment type="caution">
    <text evidence="3">The sequence shown here is derived from an EMBL/GenBank/DDBJ whole genome shotgun (WGS) entry which is preliminary data.</text>
</comment>
<evidence type="ECO:0000259" key="2">
    <source>
        <dbReference type="Pfam" id="PF02057"/>
    </source>
</evidence>
<reference evidence="3 4" key="1">
    <citation type="submission" date="2019-05" db="EMBL/GenBank/DDBJ databases">
        <title>Tamlana fucoidanivorans sp. nov., isolated from the surface of algae collected from Fujian province in China.</title>
        <authorList>
            <person name="Li J."/>
        </authorList>
    </citation>
    <scope>NUCLEOTIDE SEQUENCE [LARGE SCALE GENOMIC DNA]</scope>
    <source>
        <strain evidence="3 4">CW2-9</strain>
    </source>
</reference>
<feature type="chain" id="PRO_5023068520" description="Glycosyl hydrolase family 59 catalytic domain-containing protein" evidence="1">
    <location>
        <begin position="24"/>
        <end position="443"/>
    </location>
</feature>
<dbReference type="EMBL" id="VDCS01000003">
    <property type="protein sequence ID" value="TNJ46002.1"/>
    <property type="molecule type" value="Genomic_DNA"/>
</dbReference>
<feature type="domain" description="Glycosyl hydrolase family 59 catalytic" evidence="2">
    <location>
        <begin position="146"/>
        <end position="318"/>
    </location>
</feature>
<sequence>MKTNFKQQALLLMSLFLILVACSGSEIDGSNEESPNPEPEPDKAAQSIITFDNPGQVIDVFFYDIKQGNKNLENADEANEIFNIDDANGLRIPIRGENKIPAHPSAGVVVEDMYTDVLQSITLAKQARGGKELKIFASKKLDGQASFPGWVKDGNGIIPKQYAILIADFIEFMNSKGVTIDYLGIDNEFIYNEGNITPQKYSETITELRTLLINKGLAMPLLVGYEDYGPDKRNWVKTLMDNGWGDTMDIYGTHYYPQWRPKTKLMADLALIGNRPFWSTEPHWDGKADINDFDEAEAGIVAFWDQIDVGMSGFMWWNYSIGNNVRGKLMRATSAPMLGAQPIKITDIDGESIEALGKLQTRAFIEGKTITVFAVNINNTERSGYTFKIDNGNINGKVTSLQWTETSSIDGTSRLLEVNGKNNNIFSLTLPKRSITRFILTLK</sequence>
<protein>
    <recommendedName>
        <fullName evidence="2">Glycosyl hydrolase family 59 catalytic domain-containing protein</fullName>
    </recommendedName>
</protein>
<dbReference type="RefSeq" id="WP_139695016.1">
    <property type="nucleotide sequence ID" value="NZ_CP074074.1"/>
</dbReference>